<proteinExistence type="inferred from homology"/>
<evidence type="ECO:0000256" key="2">
    <source>
        <dbReference type="ARBA" id="ARBA00022723"/>
    </source>
</evidence>
<gene>
    <name evidence="6" type="ORF">LCGC14_2159340</name>
</gene>
<dbReference type="PROSITE" id="PS00149">
    <property type="entry name" value="SULFATASE_2"/>
    <property type="match status" value="1"/>
</dbReference>
<dbReference type="GO" id="GO:0004065">
    <property type="term" value="F:arylsulfatase activity"/>
    <property type="evidence" value="ECO:0007669"/>
    <property type="project" value="TreeGrafter"/>
</dbReference>
<comment type="similarity">
    <text evidence="1">Belongs to the sulfatase family.</text>
</comment>
<dbReference type="EMBL" id="LAZR01027671">
    <property type="protein sequence ID" value="KKL65001.1"/>
    <property type="molecule type" value="Genomic_DNA"/>
</dbReference>
<dbReference type="PANTHER" id="PTHR42693">
    <property type="entry name" value="ARYLSULFATASE FAMILY MEMBER"/>
    <property type="match status" value="1"/>
</dbReference>
<evidence type="ECO:0000256" key="1">
    <source>
        <dbReference type="ARBA" id="ARBA00008779"/>
    </source>
</evidence>
<keyword evidence="2" id="KW-0479">Metal-binding</keyword>
<dbReference type="PANTHER" id="PTHR42693:SF53">
    <property type="entry name" value="ENDO-4-O-SULFATASE"/>
    <property type="match status" value="1"/>
</dbReference>
<accession>A0A0F9EFG9</accession>
<comment type="caution">
    <text evidence="6">The sequence shown here is derived from an EMBL/GenBank/DDBJ whole genome shotgun (WGS) entry which is preliminary data.</text>
</comment>
<name>A0A0F9EFG9_9ZZZZ</name>
<dbReference type="AlphaFoldDB" id="A0A0F9EFG9"/>
<evidence type="ECO:0000259" key="5">
    <source>
        <dbReference type="Pfam" id="PF00884"/>
    </source>
</evidence>
<dbReference type="InterPro" id="IPR024607">
    <property type="entry name" value="Sulfatase_CS"/>
</dbReference>
<dbReference type="Gene3D" id="3.40.720.10">
    <property type="entry name" value="Alkaline Phosphatase, subunit A"/>
    <property type="match status" value="1"/>
</dbReference>
<sequence length="267" mass="30236">MSSGRQCNVLVIHTDQHRWDCLGVNGHPDIKTPHIDSLAADGVRYTNSFCPFPVCTPSRYSLLTGLYVRQHTGWSNRSSLPGGLDTFPRILAHAGYHTRAVGKMHFNPTYLDVGFEELMLAEQDGPGRWDDDFHRHLMANGLLDRLDLMDQRSEYRAEAPKAYFDCCGAKRSDLPEEFHSTSWIGDRAVEGIRRWAPGKPELLMVGFVKPHHPFDPPAPWDRMYDPRALALLPGWTEAVPAADARRRGYFDNAALTERSLRVAMAMY</sequence>
<keyword evidence="3" id="KW-0378">Hydrolase</keyword>
<keyword evidence="4" id="KW-0106">Calcium</keyword>
<organism evidence="6">
    <name type="scientific">marine sediment metagenome</name>
    <dbReference type="NCBI Taxonomy" id="412755"/>
    <lineage>
        <taxon>unclassified sequences</taxon>
        <taxon>metagenomes</taxon>
        <taxon>ecological metagenomes</taxon>
    </lineage>
</organism>
<dbReference type="InterPro" id="IPR000917">
    <property type="entry name" value="Sulfatase_N"/>
</dbReference>
<dbReference type="InterPro" id="IPR050738">
    <property type="entry name" value="Sulfatase"/>
</dbReference>
<dbReference type="GO" id="GO:0046872">
    <property type="term" value="F:metal ion binding"/>
    <property type="evidence" value="ECO:0007669"/>
    <property type="project" value="UniProtKB-KW"/>
</dbReference>
<feature type="domain" description="Sulfatase N-terminal" evidence="5">
    <location>
        <begin position="8"/>
        <end position="224"/>
    </location>
</feature>
<dbReference type="InterPro" id="IPR017850">
    <property type="entry name" value="Alkaline_phosphatase_core_sf"/>
</dbReference>
<evidence type="ECO:0000256" key="3">
    <source>
        <dbReference type="ARBA" id="ARBA00022801"/>
    </source>
</evidence>
<dbReference type="PROSITE" id="PS00523">
    <property type="entry name" value="SULFATASE_1"/>
    <property type="match status" value="1"/>
</dbReference>
<reference evidence="6" key="1">
    <citation type="journal article" date="2015" name="Nature">
        <title>Complex archaea that bridge the gap between prokaryotes and eukaryotes.</title>
        <authorList>
            <person name="Spang A."/>
            <person name="Saw J.H."/>
            <person name="Jorgensen S.L."/>
            <person name="Zaremba-Niedzwiedzka K."/>
            <person name="Martijn J."/>
            <person name="Lind A.E."/>
            <person name="van Eijk R."/>
            <person name="Schleper C."/>
            <person name="Guy L."/>
            <person name="Ettema T.J."/>
        </authorList>
    </citation>
    <scope>NUCLEOTIDE SEQUENCE</scope>
</reference>
<feature type="non-terminal residue" evidence="6">
    <location>
        <position position="267"/>
    </location>
</feature>
<evidence type="ECO:0000313" key="6">
    <source>
        <dbReference type="EMBL" id="KKL65001.1"/>
    </source>
</evidence>
<dbReference type="SUPFAM" id="SSF53649">
    <property type="entry name" value="Alkaline phosphatase-like"/>
    <property type="match status" value="1"/>
</dbReference>
<protein>
    <recommendedName>
        <fullName evidence="5">Sulfatase N-terminal domain-containing protein</fullName>
    </recommendedName>
</protein>
<dbReference type="Pfam" id="PF00884">
    <property type="entry name" value="Sulfatase"/>
    <property type="match status" value="1"/>
</dbReference>
<evidence type="ECO:0000256" key="4">
    <source>
        <dbReference type="ARBA" id="ARBA00022837"/>
    </source>
</evidence>